<evidence type="ECO:0000256" key="3">
    <source>
        <dbReference type="ARBA" id="ARBA00022801"/>
    </source>
</evidence>
<dbReference type="GO" id="GO:0005524">
    <property type="term" value="F:ATP binding"/>
    <property type="evidence" value="ECO:0007669"/>
    <property type="project" value="UniProtKB-KW"/>
</dbReference>
<dbReference type="Pfam" id="PF00270">
    <property type="entry name" value="DEAD"/>
    <property type="match status" value="1"/>
</dbReference>
<name>A0A4Z2CVQ1_SCHJA</name>
<evidence type="ECO:0000256" key="7">
    <source>
        <dbReference type="SAM" id="MobiDB-lite"/>
    </source>
</evidence>
<dbReference type="Pfam" id="PF00271">
    <property type="entry name" value="Helicase_C"/>
    <property type="match status" value="1"/>
</dbReference>
<evidence type="ECO:0000313" key="11">
    <source>
        <dbReference type="Proteomes" id="UP000311919"/>
    </source>
</evidence>
<keyword evidence="4 6" id="KW-0347">Helicase</keyword>
<dbReference type="InterPro" id="IPR000629">
    <property type="entry name" value="RNA-helicase_DEAD-box_CS"/>
</dbReference>
<dbReference type="GO" id="GO:0016787">
    <property type="term" value="F:hydrolase activity"/>
    <property type="evidence" value="ECO:0007669"/>
    <property type="project" value="UniProtKB-KW"/>
</dbReference>
<evidence type="ECO:0000313" key="10">
    <source>
        <dbReference type="EMBL" id="TNN08198.1"/>
    </source>
</evidence>
<dbReference type="InterPro" id="IPR027417">
    <property type="entry name" value="P-loop_NTPase"/>
</dbReference>
<evidence type="ECO:0000256" key="1">
    <source>
        <dbReference type="ARBA" id="ARBA00012552"/>
    </source>
</evidence>
<evidence type="ECO:0000256" key="6">
    <source>
        <dbReference type="RuleBase" id="RU000492"/>
    </source>
</evidence>
<dbReference type="GO" id="GO:0003724">
    <property type="term" value="F:RNA helicase activity"/>
    <property type="evidence" value="ECO:0007669"/>
    <property type="project" value="UniProtKB-EC"/>
</dbReference>
<keyword evidence="11" id="KW-1185">Reference proteome</keyword>
<protein>
    <recommendedName>
        <fullName evidence="1">RNA helicase</fullName>
        <ecNumber evidence="1">3.6.4.13</ecNumber>
    </recommendedName>
</protein>
<feature type="domain" description="Helicase C-terminal" evidence="9">
    <location>
        <begin position="420"/>
        <end position="581"/>
    </location>
</feature>
<evidence type="ECO:0000256" key="2">
    <source>
        <dbReference type="ARBA" id="ARBA00022741"/>
    </source>
</evidence>
<evidence type="ECO:0000256" key="5">
    <source>
        <dbReference type="ARBA" id="ARBA00022840"/>
    </source>
</evidence>
<dbReference type="InterPro" id="IPR001650">
    <property type="entry name" value="Helicase_C-like"/>
</dbReference>
<evidence type="ECO:0000259" key="9">
    <source>
        <dbReference type="PROSITE" id="PS51194"/>
    </source>
</evidence>
<comment type="similarity">
    <text evidence="6">Belongs to the DEAD box helicase family.</text>
</comment>
<dbReference type="EMBL" id="SKCS01000413">
    <property type="protein sequence ID" value="TNN08198.1"/>
    <property type="molecule type" value="Genomic_DNA"/>
</dbReference>
<dbReference type="InterPro" id="IPR014001">
    <property type="entry name" value="Helicase_ATP-bd"/>
</dbReference>
<dbReference type="STRING" id="6182.A0A4Z2CVQ1"/>
<dbReference type="GO" id="GO:0003676">
    <property type="term" value="F:nucleic acid binding"/>
    <property type="evidence" value="ECO:0007669"/>
    <property type="project" value="InterPro"/>
</dbReference>
<dbReference type="Gene3D" id="3.40.50.300">
    <property type="entry name" value="P-loop containing nucleotide triphosphate hydrolases"/>
    <property type="match status" value="2"/>
</dbReference>
<dbReference type="Proteomes" id="UP000311919">
    <property type="component" value="Unassembled WGS sequence"/>
</dbReference>
<dbReference type="PROSITE" id="PS51194">
    <property type="entry name" value="HELICASE_CTER"/>
    <property type="match status" value="1"/>
</dbReference>
<dbReference type="AlphaFoldDB" id="A0A4Z2CVQ1"/>
<evidence type="ECO:0000259" key="8">
    <source>
        <dbReference type="PROSITE" id="PS51192"/>
    </source>
</evidence>
<dbReference type="CDD" id="cd18787">
    <property type="entry name" value="SF2_C_DEAD"/>
    <property type="match status" value="1"/>
</dbReference>
<proteinExistence type="inferred from homology"/>
<dbReference type="SMART" id="SM00487">
    <property type="entry name" value="DEXDc"/>
    <property type="match status" value="1"/>
</dbReference>
<keyword evidence="2 6" id="KW-0547">Nucleotide-binding</keyword>
<reference evidence="10 11" key="1">
    <citation type="submission" date="2019-03" db="EMBL/GenBank/DDBJ databases">
        <title>An improved genome assembly of the fluke Schistosoma japonicum.</title>
        <authorList>
            <person name="Hu W."/>
            <person name="Luo F."/>
            <person name="Yin M."/>
            <person name="Mo X."/>
            <person name="Sun C."/>
            <person name="Wu Q."/>
            <person name="Zhu B."/>
            <person name="Xiang M."/>
            <person name="Wang J."/>
            <person name="Wang Y."/>
            <person name="Zhang T."/>
            <person name="Xu B."/>
            <person name="Zheng H."/>
            <person name="Feng Z."/>
        </authorList>
    </citation>
    <scope>NUCLEOTIDE SEQUENCE [LARGE SCALE GENOMIC DNA]</scope>
    <source>
        <strain evidence="10">HuSjv2</strain>
        <tissue evidence="10">Worms</tissue>
    </source>
</reference>
<feature type="domain" description="Helicase ATP-binding" evidence="8">
    <location>
        <begin position="168"/>
        <end position="361"/>
    </location>
</feature>
<accession>A0A4Z2CVQ1</accession>
<dbReference type="PROSITE" id="PS51192">
    <property type="entry name" value="HELICASE_ATP_BIND_1"/>
    <property type="match status" value="1"/>
</dbReference>
<evidence type="ECO:0000256" key="4">
    <source>
        <dbReference type="ARBA" id="ARBA00022806"/>
    </source>
</evidence>
<dbReference type="SUPFAM" id="SSF52540">
    <property type="entry name" value="P-loop containing nucleoside triphosphate hydrolases"/>
    <property type="match status" value="1"/>
</dbReference>
<dbReference type="PROSITE" id="PS00039">
    <property type="entry name" value="DEAD_ATP_HELICASE"/>
    <property type="match status" value="1"/>
</dbReference>
<feature type="region of interest" description="Disordered" evidence="7">
    <location>
        <begin position="596"/>
        <end position="617"/>
    </location>
</feature>
<keyword evidence="5 6" id="KW-0067">ATP-binding</keyword>
<dbReference type="PANTHER" id="PTHR47958">
    <property type="entry name" value="ATP-DEPENDENT RNA HELICASE DBP3"/>
    <property type="match status" value="1"/>
</dbReference>
<dbReference type="InterPro" id="IPR011545">
    <property type="entry name" value="DEAD/DEAH_box_helicase_dom"/>
</dbReference>
<dbReference type="EC" id="3.6.4.13" evidence="1"/>
<gene>
    <name evidence="10" type="ORF">EWB00_007219</name>
</gene>
<comment type="caution">
    <text evidence="10">The sequence shown here is derived from an EMBL/GenBank/DDBJ whole genome shotgun (WGS) entry which is preliminary data.</text>
</comment>
<dbReference type="SMART" id="SM00490">
    <property type="entry name" value="HELICc"/>
    <property type="match status" value="1"/>
</dbReference>
<organism evidence="10 11">
    <name type="scientific">Schistosoma japonicum</name>
    <name type="common">Blood fluke</name>
    <dbReference type="NCBI Taxonomy" id="6182"/>
    <lineage>
        <taxon>Eukaryota</taxon>
        <taxon>Metazoa</taxon>
        <taxon>Spiralia</taxon>
        <taxon>Lophotrochozoa</taxon>
        <taxon>Platyhelminthes</taxon>
        <taxon>Trematoda</taxon>
        <taxon>Digenea</taxon>
        <taxon>Strigeidida</taxon>
        <taxon>Schistosomatoidea</taxon>
        <taxon>Schistosomatidae</taxon>
        <taxon>Schistosoma</taxon>
    </lineage>
</organism>
<sequence>MNRIILGQYRLLYLYALRHTSSKISKNSQFDANLREGDFKHPPGYILPHMWMKPRPADKALKSLVFGPDKKEFSVDEKKYLSFTSHARVSGPPVTEDFSYEIANNINEIPVVDQKLLNNLKTMGLFDLTPIQKHAVGIMSVDEYERANVNINEFNQSMDDSSDGCPPYERVTGKFDLMAAAQTGSGKTLAYLIPSLNRLLRVYPYEAMQSLLNSCSSCQYPSSLILAPTRELVQQILSELLKLCNQTFVRAVAVYGGERPDKQLFELSKGCHLVVATPGRLLDFLHRGAICLQYCRSLILDEADRMLDMGFEKQIRQIIESPTFKMPPPKESCRQTVLFSATYPREVTLLANDFLRGSRCVSLTLSNPESNSGTIVPTWGESVRNNKENELERLTRTIPKEINQQIQVVDGNPNSAIPSHLLKLIEEIKSQNTHSENVCRILVFCNTKLEVDHFDRYLHSKGVQSAAIHGDKPQFSRTKALNLFRKGTVCVLVASSVAARGIDIPNVSAVINVGLPKEVDEYVHRIGRTGRMGQSGDAITLINKVLLKEDKTSRTVSRGICQLFQSGGIIDKVPQLLLEYANRGIEEEKYSPRFQYSNNNKKRKAYSDSKSRSFATDYKNKHSADDTVMHRYS</sequence>
<dbReference type="OrthoDB" id="6263093at2759"/>
<keyword evidence="3 6" id="KW-0378">Hydrolase</keyword>